<dbReference type="AlphaFoldDB" id="A0A8T4GMN6"/>
<protein>
    <submittedName>
        <fullName evidence="2">Uncharacterized protein</fullName>
    </submittedName>
</protein>
<dbReference type="PROSITE" id="PS51257">
    <property type="entry name" value="PROKAR_LIPOPROTEIN"/>
    <property type="match status" value="1"/>
</dbReference>
<dbReference type="OrthoDB" id="242771at2157"/>
<organism evidence="2 3">
    <name type="scientific">Halarchaeum rubridurum</name>
    <dbReference type="NCBI Taxonomy" id="489911"/>
    <lineage>
        <taxon>Archaea</taxon>
        <taxon>Methanobacteriati</taxon>
        <taxon>Methanobacteriota</taxon>
        <taxon>Stenosarchaea group</taxon>
        <taxon>Halobacteria</taxon>
        <taxon>Halobacteriales</taxon>
        <taxon>Halobacteriaceae</taxon>
    </lineage>
</organism>
<dbReference type="RefSeq" id="WP_188870130.1">
    <property type="nucleotide sequence ID" value="NZ_BMOO01000002.1"/>
</dbReference>
<feature type="region of interest" description="Disordered" evidence="1">
    <location>
        <begin position="33"/>
        <end position="53"/>
    </location>
</feature>
<name>A0A8T4GMN6_9EURY</name>
<dbReference type="Proteomes" id="UP000765891">
    <property type="component" value="Unassembled WGS sequence"/>
</dbReference>
<sequence length="230" mass="24373">MVPPTRRRRLLHVAVAGLGGLAGCNGLFGGSAESSRTVESGGERTHDPADTVVDPPMVRRRVDADVPPIRPPDFERERADGSARERLSFGAGYAVVDSRSAAARLDADDEDGAVAAFVDATEFERETLFLQTRLVAACYRLRLCHVSWGPDEIETEYVRRLRPYDERCASDAQVFESRLIRLPVALDGDAINSFATGVGTGGCGHGARGASGAERDASADAAGSAGGDGR</sequence>
<reference evidence="2" key="1">
    <citation type="submission" date="2021-03" db="EMBL/GenBank/DDBJ databases">
        <title>Genomic Encyclopedia of Type Strains, Phase IV (KMG-IV): sequencing the most valuable type-strain genomes for metagenomic binning, comparative biology and taxonomic classification.</title>
        <authorList>
            <person name="Goeker M."/>
        </authorList>
    </citation>
    <scope>NUCLEOTIDE SEQUENCE</scope>
    <source>
        <strain evidence="2">DSM 22443</strain>
    </source>
</reference>
<proteinExistence type="predicted"/>
<gene>
    <name evidence="2" type="ORF">J2752_001772</name>
</gene>
<evidence type="ECO:0000313" key="2">
    <source>
        <dbReference type="EMBL" id="MBP1954860.1"/>
    </source>
</evidence>
<dbReference type="EMBL" id="JAGGKO010000002">
    <property type="protein sequence ID" value="MBP1954860.1"/>
    <property type="molecule type" value="Genomic_DNA"/>
</dbReference>
<comment type="caution">
    <text evidence="2">The sequence shown here is derived from an EMBL/GenBank/DDBJ whole genome shotgun (WGS) entry which is preliminary data.</text>
</comment>
<evidence type="ECO:0000256" key="1">
    <source>
        <dbReference type="SAM" id="MobiDB-lite"/>
    </source>
</evidence>
<feature type="region of interest" description="Disordered" evidence="1">
    <location>
        <begin position="205"/>
        <end position="230"/>
    </location>
</feature>
<evidence type="ECO:0000313" key="3">
    <source>
        <dbReference type="Proteomes" id="UP000765891"/>
    </source>
</evidence>
<accession>A0A8T4GMN6</accession>